<dbReference type="GO" id="GO:0016811">
    <property type="term" value="F:hydrolase activity, acting on carbon-nitrogen (but not peptide) bonds, in linear amides"/>
    <property type="evidence" value="ECO:0007669"/>
    <property type="project" value="InterPro"/>
</dbReference>
<dbReference type="InterPro" id="IPR008901">
    <property type="entry name" value="ACER"/>
</dbReference>
<keyword evidence="7" id="KW-0479">Metal-binding</keyword>
<evidence type="ECO:0000256" key="1">
    <source>
        <dbReference type="ARBA" id="ARBA00004141"/>
    </source>
</evidence>
<evidence type="ECO:0000313" key="10">
    <source>
        <dbReference type="EMBL" id="ODV76713.1"/>
    </source>
</evidence>
<dbReference type="GeneID" id="30985455"/>
<feature type="binding site" evidence="8">
    <location>
        <position position="231"/>
    </location>
    <ligand>
        <name>Zn(2+)</name>
        <dbReference type="ChEBI" id="CHEBI:29105"/>
        <note>catalytic</note>
    </ligand>
</feature>
<keyword evidence="6 9" id="KW-0472">Membrane</keyword>
<keyword evidence="7" id="KW-0106">Calcium</keyword>
<feature type="transmembrane region" description="Helical" evidence="9">
    <location>
        <begin position="64"/>
        <end position="85"/>
    </location>
</feature>
<feature type="binding site" evidence="7">
    <location>
        <position position="27"/>
    </location>
    <ligand>
        <name>Ca(2+)</name>
        <dbReference type="ChEBI" id="CHEBI:29108"/>
    </ligand>
</feature>
<accession>A0A1E4SB32</accession>
<dbReference type="RefSeq" id="XP_020061835.1">
    <property type="nucleotide sequence ID" value="XM_020211319.1"/>
</dbReference>
<name>A0A1E4SB32_9ASCO</name>
<protein>
    <submittedName>
        <fullName evidence="10">Alkaline phytoceramidase</fullName>
    </submittedName>
</protein>
<dbReference type="GO" id="GO:0046872">
    <property type="term" value="F:metal ion binding"/>
    <property type="evidence" value="ECO:0007669"/>
    <property type="project" value="UniProtKB-KW"/>
</dbReference>
<dbReference type="PANTHER" id="PTHR46187">
    <property type="entry name" value="ALKALINE CERAMIDASE 3"/>
    <property type="match status" value="1"/>
</dbReference>
<evidence type="ECO:0000256" key="5">
    <source>
        <dbReference type="ARBA" id="ARBA00022989"/>
    </source>
</evidence>
<dbReference type="GO" id="GO:0005789">
    <property type="term" value="C:endoplasmic reticulum membrane"/>
    <property type="evidence" value="ECO:0007669"/>
    <property type="project" value="TreeGrafter"/>
</dbReference>
<feature type="transmembrane region" description="Helical" evidence="9">
    <location>
        <begin position="122"/>
        <end position="142"/>
    </location>
</feature>
<keyword evidence="11" id="KW-1185">Reference proteome</keyword>
<evidence type="ECO:0000256" key="4">
    <source>
        <dbReference type="ARBA" id="ARBA00022801"/>
    </source>
</evidence>
<comment type="subcellular location">
    <subcellularLocation>
        <location evidence="1">Membrane</location>
        <topology evidence="1">Multi-pass membrane protein</topology>
    </subcellularLocation>
</comment>
<dbReference type="PANTHER" id="PTHR46187:SF3">
    <property type="entry name" value="ALKALINE CERAMIDASE 3"/>
    <property type="match status" value="1"/>
</dbReference>
<reference evidence="11" key="1">
    <citation type="submission" date="2016-05" db="EMBL/GenBank/DDBJ databases">
        <title>Comparative genomics of biotechnologically important yeasts.</title>
        <authorList>
            <consortium name="DOE Joint Genome Institute"/>
            <person name="Riley R."/>
            <person name="Haridas S."/>
            <person name="Wolfe K.H."/>
            <person name="Lopes M.R."/>
            <person name="Hittinger C.T."/>
            <person name="Goker M."/>
            <person name="Salamov A."/>
            <person name="Wisecaver J."/>
            <person name="Long T.M."/>
            <person name="Aerts A.L."/>
            <person name="Barry K."/>
            <person name="Choi C."/>
            <person name="Clum A."/>
            <person name="Coughlan A.Y."/>
            <person name="Deshpande S."/>
            <person name="Douglass A.P."/>
            <person name="Hanson S.J."/>
            <person name="Klenk H.-P."/>
            <person name="Labutti K."/>
            <person name="Lapidus A."/>
            <person name="Lindquist E."/>
            <person name="Lipzen A."/>
            <person name="Meier-Kolthoff J.P."/>
            <person name="Ohm R.A."/>
            <person name="Otillar R.P."/>
            <person name="Pangilinan J."/>
            <person name="Peng Y."/>
            <person name="Rokas A."/>
            <person name="Rosa C.A."/>
            <person name="Scheuner C."/>
            <person name="Sibirny A.A."/>
            <person name="Slot J.C."/>
            <person name="Stielow J.B."/>
            <person name="Sun H."/>
            <person name="Kurtzman C.P."/>
            <person name="Blackwell M."/>
            <person name="Grigoriev I.V."/>
            <person name="Jeffries T.W."/>
        </authorList>
    </citation>
    <scope>NUCLEOTIDE SEQUENCE [LARGE SCALE GENOMIC DNA]</scope>
    <source>
        <strain evidence="11">NRRL Y-17324</strain>
    </source>
</reference>
<proteinExistence type="inferred from homology"/>
<evidence type="ECO:0000256" key="9">
    <source>
        <dbReference type="SAM" id="Phobius"/>
    </source>
</evidence>
<dbReference type="Pfam" id="PF05875">
    <property type="entry name" value="Ceramidase"/>
    <property type="match status" value="1"/>
</dbReference>
<feature type="transmembrane region" description="Helical" evidence="9">
    <location>
        <begin position="228"/>
        <end position="248"/>
    </location>
</feature>
<keyword evidence="3 9" id="KW-0812">Transmembrane</keyword>
<feature type="binding site" evidence="8">
    <location>
        <position position="86"/>
    </location>
    <ligand>
        <name>Zn(2+)</name>
        <dbReference type="ChEBI" id="CHEBI:29105"/>
        <note>catalytic</note>
    </ligand>
</feature>
<feature type="transmembrane region" description="Helical" evidence="9">
    <location>
        <begin position="39"/>
        <end position="57"/>
    </location>
</feature>
<keyword evidence="5 9" id="KW-1133">Transmembrane helix</keyword>
<dbReference type="GO" id="GO:0046514">
    <property type="term" value="P:ceramide catabolic process"/>
    <property type="evidence" value="ECO:0007669"/>
    <property type="project" value="TreeGrafter"/>
</dbReference>
<evidence type="ECO:0000256" key="6">
    <source>
        <dbReference type="ARBA" id="ARBA00023136"/>
    </source>
</evidence>
<dbReference type="STRING" id="984487.A0A1E4SB32"/>
<sequence>MLPFAVPYPPEQIGYWGPPTATIDWCEENYVVSHYIAEALNTTTNAVFMALASFYIYQTYANKLEFRFVLTGLGFLLVGIGSWLFHMTLRYQYQLLDELPMIYATCIPFWSVYSEGRSRHQAAWVGVATATGALVLTAVYLWLQDPTFHQAAYGLLNAAIIYKAHLLALAHVPDAMARKDLNRCAVLGIGFFGLGYVLWNMDIHLCSLVRGVRRSWGMPYGFVLEGHGWWHIFTGTGVYFCVIYLEFLRTFLNGTDRYYEFKTVWGLPIVSLVDREGLKRHQAVKGLAEHDESYSESRQ</sequence>
<dbReference type="Proteomes" id="UP000094285">
    <property type="component" value="Unassembled WGS sequence"/>
</dbReference>
<feature type="transmembrane region" description="Helical" evidence="9">
    <location>
        <begin position="181"/>
        <end position="199"/>
    </location>
</feature>
<dbReference type="GO" id="GO:0046513">
    <property type="term" value="P:ceramide biosynthetic process"/>
    <property type="evidence" value="ECO:0007669"/>
    <property type="project" value="TreeGrafter"/>
</dbReference>
<dbReference type="AlphaFoldDB" id="A0A1E4SB32"/>
<keyword evidence="4" id="KW-0378">Hydrolase</keyword>
<feature type="binding site" evidence="8">
    <location>
        <position position="227"/>
    </location>
    <ligand>
        <name>Zn(2+)</name>
        <dbReference type="ChEBI" id="CHEBI:29105"/>
        <note>catalytic</note>
    </ligand>
</feature>
<evidence type="ECO:0000256" key="3">
    <source>
        <dbReference type="ARBA" id="ARBA00022692"/>
    </source>
</evidence>
<feature type="binding site" evidence="7">
    <location>
        <position position="25"/>
    </location>
    <ligand>
        <name>Ca(2+)</name>
        <dbReference type="ChEBI" id="CHEBI:29108"/>
    </ligand>
</feature>
<keyword evidence="8" id="KW-0862">Zinc</keyword>
<gene>
    <name evidence="10" type="ORF">CANTADRAFT_8602</name>
</gene>
<feature type="binding site" evidence="7">
    <location>
        <position position="38"/>
    </location>
    <ligand>
        <name>Ca(2+)</name>
        <dbReference type="ChEBI" id="CHEBI:29108"/>
    </ligand>
</feature>
<evidence type="ECO:0000256" key="7">
    <source>
        <dbReference type="PIRSR" id="PIRSR608901-1"/>
    </source>
</evidence>
<comment type="cofactor">
    <cofactor evidence="8">
        <name>Zn(2+)</name>
        <dbReference type="ChEBI" id="CHEBI:29105"/>
    </cofactor>
</comment>
<comment type="similarity">
    <text evidence="2">Belongs to the alkaline ceramidase family.</text>
</comment>
<feature type="binding site" evidence="7">
    <location>
        <position position="29"/>
    </location>
    <ligand>
        <name>Ca(2+)</name>
        <dbReference type="ChEBI" id="CHEBI:29108"/>
    </ligand>
</feature>
<feature type="binding site" evidence="7">
    <location>
        <position position="24"/>
    </location>
    <ligand>
        <name>Ca(2+)</name>
        <dbReference type="ChEBI" id="CHEBI:29108"/>
    </ligand>
</feature>
<dbReference type="OrthoDB" id="187171at2759"/>
<evidence type="ECO:0000256" key="8">
    <source>
        <dbReference type="PIRSR" id="PIRSR608901-2"/>
    </source>
</evidence>
<organism evidence="10 11">
    <name type="scientific">Suhomyces tanzawaensis NRRL Y-17324</name>
    <dbReference type="NCBI Taxonomy" id="984487"/>
    <lineage>
        <taxon>Eukaryota</taxon>
        <taxon>Fungi</taxon>
        <taxon>Dikarya</taxon>
        <taxon>Ascomycota</taxon>
        <taxon>Saccharomycotina</taxon>
        <taxon>Pichiomycetes</taxon>
        <taxon>Debaryomycetaceae</taxon>
        <taxon>Suhomyces</taxon>
    </lineage>
</organism>
<evidence type="ECO:0000313" key="11">
    <source>
        <dbReference type="Proteomes" id="UP000094285"/>
    </source>
</evidence>
<evidence type="ECO:0000256" key="2">
    <source>
        <dbReference type="ARBA" id="ARBA00009780"/>
    </source>
</evidence>
<dbReference type="EMBL" id="KV453918">
    <property type="protein sequence ID" value="ODV76713.1"/>
    <property type="molecule type" value="Genomic_DNA"/>
</dbReference>